<comment type="pathway">
    <text evidence="1">Protein modification; protein ubiquitination.</text>
</comment>
<keyword evidence="4" id="KW-0833">Ubl conjugation pathway</keyword>
<dbReference type="InParanoid" id="A0A409XXI9"/>
<evidence type="ECO:0000256" key="6">
    <source>
        <dbReference type="PROSITE-ProRule" id="PRU00221"/>
    </source>
</evidence>
<dbReference type="Gene3D" id="2.130.10.10">
    <property type="entry name" value="YVTN repeat-like/Quinoprotein amine dehydrogenase"/>
    <property type="match status" value="2"/>
</dbReference>
<feature type="compositionally biased region" description="Acidic residues" evidence="7">
    <location>
        <begin position="65"/>
        <end position="80"/>
    </location>
</feature>
<evidence type="ECO:0000256" key="4">
    <source>
        <dbReference type="ARBA" id="ARBA00022786"/>
    </source>
</evidence>
<dbReference type="EMBL" id="NHYE01001424">
    <property type="protein sequence ID" value="PPQ95477.1"/>
    <property type="molecule type" value="Genomic_DNA"/>
</dbReference>
<dbReference type="AlphaFoldDB" id="A0A409XXI9"/>
<protein>
    <submittedName>
        <fullName evidence="8">Uncharacterized protein</fullName>
    </submittedName>
</protein>
<keyword evidence="3" id="KW-0677">Repeat</keyword>
<organism evidence="8 9">
    <name type="scientific">Gymnopilus dilepis</name>
    <dbReference type="NCBI Taxonomy" id="231916"/>
    <lineage>
        <taxon>Eukaryota</taxon>
        <taxon>Fungi</taxon>
        <taxon>Dikarya</taxon>
        <taxon>Basidiomycota</taxon>
        <taxon>Agaricomycotina</taxon>
        <taxon>Agaricomycetes</taxon>
        <taxon>Agaricomycetidae</taxon>
        <taxon>Agaricales</taxon>
        <taxon>Agaricineae</taxon>
        <taxon>Hymenogastraceae</taxon>
        <taxon>Gymnopilus</taxon>
    </lineage>
</organism>
<dbReference type="GO" id="GO:0030674">
    <property type="term" value="F:protein-macromolecule adaptor activity"/>
    <property type="evidence" value="ECO:0007669"/>
    <property type="project" value="TreeGrafter"/>
</dbReference>
<dbReference type="InterPro" id="IPR001680">
    <property type="entry name" value="WD40_rpt"/>
</dbReference>
<name>A0A409XXI9_9AGAR</name>
<dbReference type="PROSITE" id="PS50294">
    <property type="entry name" value="WD_REPEATS_REGION"/>
    <property type="match status" value="1"/>
</dbReference>
<dbReference type="PROSITE" id="PS50082">
    <property type="entry name" value="WD_REPEATS_2"/>
    <property type="match status" value="3"/>
</dbReference>
<proteinExistence type="inferred from homology"/>
<dbReference type="GO" id="GO:0043161">
    <property type="term" value="P:proteasome-mediated ubiquitin-dependent protein catabolic process"/>
    <property type="evidence" value="ECO:0007669"/>
    <property type="project" value="TreeGrafter"/>
</dbReference>
<feature type="repeat" description="WD" evidence="6">
    <location>
        <begin position="474"/>
        <end position="503"/>
    </location>
</feature>
<dbReference type="SMART" id="SM00320">
    <property type="entry name" value="WD40"/>
    <property type="match status" value="4"/>
</dbReference>
<feature type="region of interest" description="Disordered" evidence="7">
    <location>
        <begin position="345"/>
        <end position="384"/>
    </location>
</feature>
<comment type="similarity">
    <text evidence="5">Belongs to the WD repeat cdt2 family.</text>
</comment>
<evidence type="ECO:0000256" key="2">
    <source>
        <dbReference type="ARBA" id="ARBA00022574"/>
    </source>
</evidence>
<feature type="region of interest" description="Disordered" evidence="7">
    <location>
        <begin position="292"/>
        <end position="317"/>
    </location>
</feature>
<dbReference type="InterPro" id="IPR051865">
    <property type="entry name" value="WD-repeat_CDT2_adapter"/>
</dbReference>
<dbReference type="Proteomes" id="UP000284706">
    <property type="component" value="Unassembled WGS sequence"/>
</dbReference>
<keyword evidence="2 6" id="KW-0853">WD repeat</keyword>
<sequence>MLPSPSSSPRQVLAPLTNTIDVVNKSVTTKYLPTPPAEKTTKRRRTSEDKKPIKRLKLEPGDSSTSDDSDLESDEEDVPMEDPRVALCRQRRRTALQFQTRALMNPVTFTRPNPTTIAILRSFVTSHKADVFKCHSVGEDTYLSPPYTCRYSNSGKAGGIPLLAVGTEQGTVHILNTSRRKDWDFEPPRTTIQAHNNAVFDVRWNADDSRLATCSGDQSARIVCPQTSAITHVLRGHSSTLRCVAWDPTNPSLLATGGRDGAICLWDLRLGQLHRHSGVTALDPVVVIHGAHEDTTDKSKPKVRRGKQNPTPRSITNILYPEGEPYSLISSNSSDGILLSWDLRKPSTPKRKSTKPQLPKELRSSSLDPTTLHGSKRPRGIISLASGSGPSRGLLFAVGADSRVHTYDQATLSPQINSMVHDNLRVSSFYVGLSVSTCGRWLACASSGTPSSTFLFDVANASSPNWMSQKGVELRGPAGEVGALDWAPDALAACSDDGIVRIWRPDLEIQMRCREQPEESKWDWSWAA</sequence>
<reference evidence="8 9" key="1">
    <citation type="journal article" date="2018" name="Evol. Lett.">
        <title>Horizontal gene cluster transfer increased hallucinogenic mushroom diversity.</title>
        <authorList>
            <person name="Reynolds H.T."/>
            <person name="Vijayakumar V."/>
            <person name="Gluck-Thaler E."/>
            <person name="Korotkin H.B."/>
            <person name="Matheny P.B."/>
            <person name="Slot J.C."/>
        </authorList>
    </citation>
    <scope>NUCLEOTIDE SEQUENCE [LARGE SCALE GENOMIC DNA]</scope>
    <source>
        <strain evidence="8 9">SRW20</strain>
    </source>
</reference>
<feature type="repeat" description="WD" evidence="6">
    <location>
        <begin position="192"/>
        <end position="222"/>
    </location>
</feature>
<evidence type="ECO:0000256" key="7">
    <source>
        <dbReference type="SAM" id="MobiDB-lite"/>
    </source>
</evidence>
<dbReference type="PROSITE" id="PS00678">
    <property type="entry name" value="WD_REPEATS_1"/>
    <property type="match status" value="1"/>
</dbReference>
<dbReference type="Pfam" id="PF00400">
    <property type="entry name" value="WD40"/>
    <property type="match status" value="3"/>
</dbReference>
<feature type="compositionally biased region" description="Polar residues" evidence="7">
    <location>
        <begin position="364"/>
        <end position="373"/>
    </location>
</feature>
<keyword evidence="9" id="KW-1185">Reference proteome</keyword>
<dbReference type="InterPro" id="IPR036322">
    <property type="entry name" value="WD40_repeat_dom_sf"/>
</dbReference>
<accession>A0A409XXI9</accession>
<evidence type="ECO:0000313" key="8">
    <source>
        <dbReference type="EMBL" id="PPQ95477.1"/>
    </source>
</evidence>
<dbReference type="FunCoup" id="A0A409XXI9">
    <property type="interactions" value="197"/>
</dbReference>
<feature type="compositionally biased region" description="Polar residues" evidence="7">
    <location>
        <begin position="1"/>
        <end position="31"/>
    </location>
</feature>
<dbReference type="STRING" id="231916.A0A409XXI9"/>
<dbReference type="OrthoDB" id="2096344at2759"/>
<comment type="caution">
    <text evidence="8">The sequence shown here is derived from an EMBL/GenBank/DDBJ whole genome shotgun (WGS) entry which is preliminary data.</text>
</comment>
<feature type="repeat" description="WD" evidence="6">
    <location>
        <begin position="234"/>
        <end position="276"/>
    </location>
</feature>
<evidence type="ECO:0000256" key="1">
    <source>
        <dbReference type="ARBA" id="ARBA00004906"/>
    </source>
</evidence>
<feature type="region of interest" description="Disordered" evidence="7">
    <location>
        <begin position="1"/>
        <end position="83"/>
    </location>
</feature>
<dbReference type="SUPFAM" id="SSF50978">
    <property type="entry name" value="WD40 repeat-like"/>
    <property type="match status" value="1"/>
</dbReference>
<dbReference type="InterPro" id="IPR015943">
    <property type="entry name" value="WD40/YVTN_repeat-like_dom_sf"/>
</dbReference>
<dbReference type="InterPro" id="IPR019775">
    <property type="entry name" value="WD40_repeat_CS"/>
</dbReference>
<dbReference type="PANTHER" id="PTHR22852:SF0">
    <property type="entry name" value="DENTICLELESS PROTEIN HOMOLOG"/>
    <property type="match status" value="1"/>
</dbReference>
<dbReference type="GO" id="GO:0005634">
    <property type="term" value="C:nucleus"/>
    <property type="evidence" value="ECO:0007669"/>
    <property type="project" value="TreeGrafter"/>
</dbReference>
<gene>
    <name evidence="8" type="ORF">CVT26_008505</name>
</gene>
<evidence type="ECO:0000256" key="5">
    <source>
        <dbReference type="ARBA" id="ARBA00038344"/>
    </source>
</evidence>
<feature type="compositionally biased region" description="Polar residues" evidence="7">
    <location>
        <begin position="308"/>
        <end position="317"/>
    </location>
</feature>
<evidence type="ECO:0000313" key="9">
    <source>
        <dbReference type="Proteomes" id="UP000284706"/>
    </source>
</evidence>
<evidence type="ECO:0000256" key="3">
    <source>
        <dbReference type="ARBA" id="ARBA00022737"/>
    </source>
</evidence>
<feature type="compositionally biased region" description="Basic and acidic residues" evidence="7">
    <location>
        <begin position="46"/>
        <end position="60"/>
    </location>
</feature>
<dbReference type="PANTHER" id="PTHR22852">
    <property type="entry name" value="LETHAL 2 DENTICLELESS PROTEIN RETINOIC ACID-REGULATED NUCLEAR MATRIX-ASSOCIATED PROTEIN"/>
    <property type="match status" value="1"/>
</dbReference>